<dbReference type="AlphaFoldDB" id="A0A0R0I860"/>
<dbReference type="OMA" id="IVTSDHF"/>
<evidence type="ECO:0000313" key="2">
    <source>
        <dbReference type="EnsemblPlants" id="KRH36155"/>
    </source>
</evidence>
<dbReference type="PANTHER" id="PTHR31969">
    <property type="entry name" value="GEM-LIKE PROTEIN 2"/>
    <property type="match status" value="1"/>
</dbReference>
<dbReference type="Proteomes" id="UP000008827">
    <property type="component" value="Chromosome 10"/>
</dbReference>
<reference evidence="2" key="2">
    <citation type="submission" date="2018-02" db="UniProtKB">
        <authorList>
            <consortium name="EnsemblPlants"/>
        </authorList>
    </citation>
    <scope>IDENTIFICATION</scope>
    <source>
        <strain evidence="2">Williams 82</strain>
    </source>
</reference>
<dbReference type="InterPro" id="IPR037848">
    <property type="entry name" value="GEM-like"/>
</dbReference>
<keyword evidence="3" id="KW-1185">Reference proteome</keyword>
<dbReference type="InParanoid" id="A0A0R0I860"/>
<evidence type="ECO:0000313" key="3">
    <source>
        <dbReference type="Proteomes" id="UP000008827"/>
    </source>
</evidence>
<reference evidence="1 2" key="1">
    <citation type="journal article" date="2010" name="Nature">
        <title>Genome sequence of the palaeopolyploid soybean.</title>
        <authorList>
            <person name="Schmutz J."/>
            <person name="Cannon S.B."/>
            <person name="Schlueter J."/>
            <person name="Ma J."/>
            <person name="Mitros T."/>
            <person name="Nelson W."/>
            <person name="Hyten D.L."/>
            <person name="Song Q."/>
            <person name="Thelen J.J."/>
            <person name="Cheng J."/>
            <person name="Xu D."/>
            <person name="Hellsten U."/>
            <person name="May G.D."/>
            <person name="Yu Y."/>
            <person name="Sakurai T."/>
            <person name="Umezawa T."/>
            <person name="Bhattacharyya M.K."/>
            <person name="Sandhu D."/>
            <person name="Valliyodan B."/>
            <person name="Lindquist E."/>
            <person name="Peto M."/>
            <person name="Grant D."/>
            <person name="Shu S."/>
            <person name="Goodstein D."/>
            <person name="Barry K."/>
            <person name="Futrell-Griggs M."/>
            <person name="Abernathy B."/>
            <person name="Du J."/>
            <person name="Tian Z."/>
            <person name="Zhu L."/>
            <person name="Gill N."/>
            <person name="Joshi T."/>
            <person name="Libault M."/>
            <person name="Sethuraman A."/>
            <person name="Zhang X.-C."/>
            <person name="Shinozaki K."/>
            <person name="Nguyen H.T."/>
            <person name="Wing R.A."/>
            <person name="Cregan P."/>
            <person name="Specht J."/>
            <person name="Grimwood J."/>
            <person name="Rokhsar D."/>
            <person name="Stacey G."/>
            <person name="Shoemaker R.C."/>
            <person name="Jackson S.A."/>
        </authorList>
    </citation>
    <scope>NUCLEOTIDE SEQUENCE [LARGE SCALE GENOMIC DNA]</scope>
    <source>
        <strain evidence="2">cv. Williams 82</strain>
        <tissue evidence="1">Callus</tissue>
    </source>
</reference>
<accession>A0A0R0I860</accession>
<dbReference type="Gramene" id="KRH36155">
    <property type="protein sequence ID" value="KRH36155"/>
    <property type="gene ID" value="GLYMA_10G287100"/>
</dbReference>
<dbReference type="InterPro" id="IPR011993">
    <property type="entry name" value="PH-like_dom_sf"/>
</dbReference>
<dbReference type="EMBL" id="CM000843">
    <property type="protein sequence ID" value="KRH36155.1"/>
    <property type="molecule type" value="Genomic_DNA"/>
</dbReference>
<name>A0A0R0I860_SOYBN</name>
<sequence length="138" mass="15698">MQTSLLRELVVGTPVISATYDRPQKSVNRYLPGPATQCQYSTTTSKQIEEGERLLKVSQCYLSTTSGPGPLAGHMLRIRYKVAIPLNKIKCVNQSQNVQKPTQKYIEIVTEDNFDFWFMGVLKYQKTFKYLEQAVSQA</sequence>
<organism evidence="1">
    <name type="scientific">Glycine max</name>
    <name type="common">Soybean</name>
    <name type="synonym">Glycine hispida</name>
    <dbReference type="NCBI Taxonomy" id="3847"/>
    <lineage>
        <taxon>Eukaryota</taxon>
        <taxon>Viridiplantae</taxon>
        <taxon>Streptophyta</taxon>
        <taxon>Embryophyta</taxon>
        <taxon>Tracheophyta</taxon>
        <taxon>Spermatophyta</taxon>
        <taxon>Magnoliopsida</taxon>
        <taxon>eudicotyledons</taxon>
        <taxon>Gunneridae</taxon>
        <taxon>Pentapetalae</taxon>
        <taxon>rosids</taxon>
        <taxon>fabids</taxon>
        <taxon>Fabales</taxon>
        <taxon>Fabaceae</taxon>
        <taxon>Papilionoideae</taxon>
        <taxon>50 kb inversion clade</taxon>
        <taxon>NPAAA clade</taxon>
        <taxon>indigoferoid/millettioid clade</taxon>
        <taxon>Phaseoleae</taxon>
        <taxon>Glycine</taxon>
        <taxon>Glycine subgen. Soja</taxon>
    </lineage>
</organism>
<dbReference type="Gene3D" id="2.30.29.30">
    <property type="entry name" value="Pleckstrin-homology domain (PH domain)/Phosphotyrosine-binding domain (PTB)"/>
    <property type="match status" value="1"/>
</dbReference>
<dbReference type="OrthoDB" id="1378131at2759"/>
<proteinExistence type="predicted"/>
<evidence type="ECO:0000313" key="1">
    <source>
        <dbReference type="EMBL" id="KRH36155.1"/>
    </source>
</evidence>
<gene>
    <name evidence="1" type="ORF">GLYMA_10G287100</name>
</gene>
<reference evidence="1" key="3">
    <citation type="submission" date="2018-07" db="EMBL/GenBank/DDBJ databases">
        <title>WGS assembly of Glycine max.</title>
        <authorList>
            <person name="Schmutz J."/>
            <person name="Cannon S."/>
            <person name="Schlueter J."/>
            <person name="Ma J."/>
            <person name="Mitros T."/>
            <person name="Nelson W."/>
            <person name="Hyten D."/>
            <person name="Song Q."/>
            <person name="Thelen J."/>
            <person name="Cheng J."/>
            <person name="Xu D."/>
            <person name="Hellsten U."/>
            <person name="May G."/>
            <person name="Yu Y."/>
            <person name="Sakurai T."/>
            <person name="Umezawa T."/>
            <person name="Bhattacharyya M."/>
            <person name="Sandhu D."/>
            <person name="Valliyodan B."/>
            <person name="Lindquist E."/>
            <person name="Peto M."/>
            <person name="Grant D."/>
            <person name="Shu S."/>
            <person name="Goodstein D."/>
            <person name="Barry K."/>
            <person name="Futrell-Griggs M."/>
            <person name="Abernathy B."/>
            <person name="Du J."/>
            <person name="Tian Z."/>
            <person name="Zhu L."/>
            <person name="Gill N."/>
            <person name="Joshi T."/>
            <person name="Libault M."/>
            <person name="Sethuraman A."/>
            <person name="Zhang X."/>
            <person name="Shinozaki K."/>
            <person name="Nguyen H."/>
            <person name="Wing R."/>
            <person name="Cregan P."/>
            <person name="Specht J."/>
            <person name="Grimwood J."/>
            <person name="Rokhsar D."/>
            <person name="Stacey G."/>
            <person name="Shoemaker R."/>
            <person name="Jackson S."/>
        </authorList>
    </citation>
    <scope>NUCLEOTIDE SEQUENCE</scope>
    <source>
        <tissue evidence="1">Callus</tissue>
    </source>
</reference>
<dbReference type="EnsemblPlants" id="KRH36155">
    <property type="protein sequence ID" value="KRH36155"/>
    <property type="gene ID" value="GLYMA_10G287100"/>
</dbReference>
<protein>
    <submittedName>
        <fullName evidence="1 2">Uncharacterized protein</fullName>
    </submittedName>
</protein>